<dbReference type="Proteomes" id="UP000030787">
    <property type="component" value="Chromosome"/>
</dbReference>
<dbReference type="EMBL" id="CP010070">
    <property type="protein sequence ID" value="AIZ56331.1"/>
    <property type="molecule type" value="Genomic_DNA"/>
</dbReference>
<dbReference type="KEGG" id="mear:Mpt1_c04380"/>
<dbReference type="STRING" id="1577791.Mpt1_c04380"/>
<dbReference type="AlphaFoldDB" id="A0A0A7LFQ2"/>
<sequence length="169" mass="19415">MDGNIDIRKQVVLLRSVIGRKIMEIDELEDKLTVIKGDEADQYLNMIDFLKKDIIGYKTIVDDLKDGSNDLSGYIEDIATLPPDSVRIYNDMYLPALSDEDRIEDNAAMDIKIKYVQDLRRANELYLGRMALTDPKVLDVMLADEELVRLIGNIVMETPEYFDIILKQL</sequence>
<organism evidence="1 2">
    <name type="scientific">Candidatus Methanoplasma termitum</name>
    <dbReference type="NCBI Taxonomy" id="1577791"/>
    <lineage>
        <taxon>Archaea</taxon>
        <taxon>Methanobacteriati</taxon>
        <taxon>Thermoplasmatota</taxon>
        <taxon>Thermoplasmata</taxon>
        <taxon>Methanomassiliicoccales</taxon>
        <taxon>Methanomassiliicoccaceae</taxon>
        <taxon>Candidatus Methanoplasma</taxon>
    </lineage>
</organism>
<accession>A0A0A7LFQ2</accession>
<keyword evidence="2" id="KW-1185">Reference proteome</keyword>
<name>A0A0A7LFQ2_9ARCH</name>
<dbReference type="RefSeq" id="WP_052399239.1">
    <property type="nucleotide sequence ID" value="NZ_CP010070.1"/>
</dbReference>
<dbReference type="GeneID" id="24818109"/>
<dbReference type="HOGENOM" id="CLU_1574902_0_0_2"/>
<evidence type="ECO:0000313" key="1">
    <source>
        <dbReference type="EMBL" id="AIZ56331.1"/>
    </source>
</evidence>
<reference evidence="1 2" key="1">
    <citation type="journal article" date="2014" name="Appl. Environ. Microbiol.">
        <title>Comparative Genome Analysis of 'Candidatus Methanoplasma termitum' Indicates a New Mode of Energy Metabolism in the Seventh Order of Methanogens.</title>
        <authorList>
            <person name="Lang K."/>
            <person name="Schuldes J."/>
            <person name="Klingl A."/>
            <person name="Poehlein A."/>
            <person name="Daniel R."/>
            <person name="Brune A."/>
        </authorList>
    </citation>
    <scope>NUCLEOTIDE SEQUENCE [LARGE SCALE GENOMIC DNA]</scope>
    <source>
        <strain evidence="2">Mpt1</strain>
    </source>
</reference>
<evidence type="ECO:0000313" key="2">
    <source>
        <dbReference type="Proteomes" id="UP000030787"/>
    </source>
</evidence>
<dbReference type="OrthoDB" id="53058at2157"/>
<proteinExistence type="predicted"/>
<gene>
    <name evidence="1" type="ORF">Mpt1_c04380</name>
</gene>
<protein>
    <submittedName>
        <fullName evidence="1">Uncharacterized protein</fullName>
    </submittedName>
</protein>